<comment type="similarity">
    <text evidence="2">Belongs to the HPr family.</text>
</comment>
<dbReference type="PANTHER" id="PTHR33705">
    <property type="entry name" value="PHOSPHOCARRIER PROTEIN HPR"/>
    <property type="match status" value="1"/>
</dbReference>
<dbReference type="PROSITE" id="PS51350">
    <property type="entry name" value="PTS_HPR_DOM"/>
    <property type="match status" value="1"/>
</dbReference>
<keyword evidence="3" id="KW-0963">Cytoplasm</keyword>
<dbReference type="PROSITE" id="PS00369">
    <property type="entry name" value="PTS_HPR_HIS"/>
    <property type="match status" value="1"/>
</dbReference>
<evidence type="ECO:0000259" key="5">
    <source>
        <dbReference type="PROSITE" id="PS51350"/>
    </source>
</evidence>
<dbReference type="SUPFAM" id="SSF55594">
    <property type="entry name" value="HPr-like"/>
    <property type="match status" value="1"/>
</dbReference>
<evidence type="ECO:0000256" key="1">
    <source>
        <dbReference type="ARBA" id="ARBA00004496"/>
    </source>
</evidence>
<accession>A0A1H6LCV6</accession>
<sequence length="91" mass="9912">MTEFSRELRIINEKGLHARASARFVETVEQFDARATVEKDGERVSGDSIMGLLMLVAPRGSAIQVTTSGPDAEALLRALTELVDGYFGEGR</sequence>
<evidence type="ECO:0000256" key="4">
    <source>
        <dbReference type="ARBA" id="ARBA00022683"/>
    </source>
</evidence>
<evidence type="ECO:0000256" key="2">
    <source>
        <dbReference type="ARBA" id="ARBA00010736"/>
    </source>
</evidence>
<dbReference type="AlphaFoldDB" id="A0A1H6LCV6"/>
<dbReference type="PRINTS" id="PR00107">
    <property type="entry name" value="PHOSPHOCPHPR"/>
</dbReference>
<dbReference type="Pfam" id="PF00381">
    <property type="entry name" value="PTS-HPr"/>
    <property type="match status" value="1"/>
</dbReference>
<dbReference type="PANTHER" id="PTHR33705:SF2">
    <property type="entry name" value="PHOSPHOCARRIER PROTEIN NPR"/>
    <property type="match status" value="1"/>
</dbReference>
<evidence type="ECO:0000313" key="7">
    <source>
        <dbReference type="Proteomes" id="UP000199125"/>
    </source>
</evidence>
<dbReference type="GO" id="GO:0009401">
    <property type="term" value="P:phosphoenolpyruvate-dependent sugar phosphotransferase system"/>
    <property type="evidence" value="ECO:0007669"/>
    <property type="project" value="UniProtKB-KW"/>
</dbReference>
<dbReference type="InterPro" id="IPR000032">
    <property type="entry name" value="HPr-like"/>
</dbReference>
<protein>
    <submittedName>
        <fullName evidence="6">Phosphocarrier protein</fullName>
    </submittedName>
</protein>
<dbReference type="Gene3D" id="3.30.1340.10">
    <property type="entry name" value="HPr-like"/>
    <property type="match status" value="1"/>
</dbReference>
<evidence type="ECO:0000313" key="6">
    <source>
        <dbReference type="EMBL" id="SEH82234.1"/>
    </source>
</evidence>
<dbReference type="STRING" id="65735.SAMN04488075_1263"/>
<feature type="domain" description="HPr" evidence="5">
    <location>
        <begin position="3"/>
        <end position="90"/>
    </location>
</feature>
<dbReference type="InterPro" id="IPR050399">
    <property type="entry name" value="HPr"/>
</dbReference>
<dbReference type="InterPro" id="IPR001020">
    <property type="entry name" value="PTS_HPr_His_P_site"/>
</dbReference>
<proteinExistence type="inferred from homology"/>
<keyword evidence="7" id="KW-1185">Reference proteome</keyword>
<dbReference type="Proteomes" id="UP000199125">
    <property type="component" value="Unassembled WGS sequence"/>
</dbReference>
<dbReference type="CDD" id="cd00367">
    <property type="entry name" value="PTS-HPr_like"/>
    <property type="match status" value="1"/>
</dbReference>
<dbReference type="GO" id="GO:0005737">
    <property type="term" value="C:cytoplasm"/>
    <property type="evidence" value="ECO:0007669"/>
    <property type="project" value="UniProtKB-SubCell"/>
</dbReference>
<evidence type="ECO:0000256" key="3">
    <source>
        <dbReference type="ARBA" id="ARBA00022490"/>
    </source>
</evidence>
<dbReference type="EMBL" id="FNXG01000002">
    <property type="protein sequence ID" value="SEH82234.1"/>
    <property type="molecule type" value="Genomic_DNA"/>
</dbReference>
<dbReference type="OrthoDB" id="9798965at2"/>
<reference evidence="7" key="1">
    <citation type="submission" date="2016-10" db="EMBL/GenBank/DDBJ databases">
        <authorList>
            <person name="Varghese N."/>
            <person name="Submissions S."/>
        </authorList>
    </citation>
    <scope>NUCLEOTIDE SEQUENCE [LARGE SCALE GENOMIC DNA]</scope>
    <source>
        <strain evidence="7">DSM 11593</strain>
    </source>
</reference>
<comment type="subcellular location">
    <subcellularLocation>
        <location evidence="1">Cytoplasm</location>
    </subcellularLocation>
</comment>
<organism evidence="6 7">
    <name type="scientific">Paracoccus alkenifer</name>
    <dbReference type="NCBI Taxonomy" id="65735"/>
    <lineage>
        <taxon>Bacteria</taxon>
        <taxon>Pseudomonadati</taxon>
        <taxon>Pseudomonadota</taxon>
        <taxon>Alphaproteobacteria</taxon>
        <taxon>Rhodobacterales</taxon>
        <taxon>Paracoccaceae</taxon>
        <taxon>Paracoccus</taxon>
    </lineage>
</organism>
<gene>
    <name evidence="6" type="ORF">SAMN04488075_1263</name>
</gene>
<dbReference type="InterPro" id="IPR035895">
    <property type="entry name" value="HPr-like_sf"/>
</dbReference>
<dbReference type="RefSeq" id="WP_090846492.1">
    <property type="nucleotide sequence ID" value="NZ_FNXG01000002.1"/>
</dbReference>
<keyword evidence="4" id="KW-0598">Phosphotransferase system</keyword>
<name>A0A1H6LCV6_9RHOB</name>
<dbReference type="NCBIfam" id="TIGR01003">
    <property type="entry name" value="PTS_HPr_family"/>
    <property type="match status" value="1"/>
</dbReference>